<feature type="transmembrane region" description="Helical" evidence="1">
    <location>
        <begin position="15"/>
        <end position="32"/>
    </location>
</feature>
<name>A0A2P2JBP2_RHIMU</name>
<evidence type="ECO:0000313" key="2">
    <source>
        <dbReference type="EMBL" id="MBW90837.1"/>
    </source>
</evidence>
<keyword evidence="1" id="KW-0812">Transmembrane</keyword>
<protein>
    <submittedName>
        <fullName evidence="2">Uncharacterized protein C167.05-like</fullName>
    </submittedName>
</protein>
<dbReference type="AlphaFoldDB" id="A0A2P2JBP2"/>
<reference evidence="2" key="1">
    <citation type="submission" date="2018-02" db="EMBL/GenBank/DDBJ databases">
        <title>Rhizophora mucronata_Transcriptome.</title>
        <authorList>
            <person name="Meera S.P."/>
            <person name="Sreeshan A."/>
            <person name="Augustine A."/>
        </authorList>
    </citation>
    <scope>NUCLEOTIDE SEQUENCE</scope>
    <source>
        <tissue evidence="2">Leaf</tissue>
    </source>
</reference>
<evidence type="ECO:0000256" key="1">
    <source>
        <dbReference type="SAM" id="Phobius"/>
    </source>
</evidence>
<sequence length="98" mass="11344">MAHFRASLLPFEKSMATPIFLSFVIFNFLNPIPRQIKMGEKDDQNWKINKKARTLCKYYGRQANPSMPLMKVNSLCNFLRRIGLQLPIALGSRQTNNN</sequence>
<dbReference type="EMBL" id="GGEC01010354">
    <property type="protein sequence ID" value="MBW90837.1"/>
    <property type="molecule type" value="Transcribed_RNA"/>
</dbReference>
<organism evidence="2">
    <name type="scientific">Rhizophora mucronata</name>
    <name type="common">Asiatic mangrove</name>
    <dbReference type="NCBI Taxonomy" id="61149"/>
    <lineage>
        <taxon>Eukaryota</taxon>
        <taxon>Viridiplantae</taxon>
        <taxon>Streptophyta</taxon>
        <taxon>Embryophyta</taxon>
        <taxon>Tracheophyta</taxon>
        <taxon>Spermatophyta</taxon>
        <taxon>Magnoliopsida</taxon>
        <taxon>eudicotyledons</taxon>
        <taxon>Gunneridae</taxon>
        <taxon>Pentapetalae</taxon>
        <taxon>rosids</taxon>
        <taxon>fabids</taxon>
        <taxon>Malpighiales</taxon>
        <taxon>Rhizophoraceae</taxon>
        <taxon>Rhizophora</taxon>
    </lineage>
</organism>
<keyword evidence="1" id="KW-1133">Transmembrane helix</keyword>
<accession>A0A2P2JBP2</accession>
<proteinExistence type="predicted"/>
<keyword evidence="1" id="KW-0472">Membrane</keyword>